<accession>A0AAD5T754</accession>
<dbReference type="AlphaFoldDB" id="A0AAD5T754"/>
<dbReference type="Proteomes" id="UP001211907">
    <property type="component" value="Unassembled WGS sequence"/>
</dbReference>
<protein>
    <submittedName>
        <fullName evidence="2">Uncharacterized protein</fullName>
    </submittedName>
</protein>
<sequence length="421" mass="44784">MSSNKSRTLASTASDYGRFSLDGNSGFIDERAAGLSTANTNGRGFRALTSHFSISDGSTQTQTLPGDRSDDSGGSNGGGGVRRAVGRAASASATLAGIFRPISDGPNMSPVPEQEHRNTRRSGPPPKEQRMPASGRRLTASASRSTISLAYEEAAPSTPSPRKSSSFASSTTRSDISEIVPAAGRKNVFDSDGYNILNPPLDLPARPSFELARYQYREHKSGFSLTDSSNNDESHILAISPSQRKHVASDGNRSSIVFGDVPLNISDGSETITANISALFKTGKKIYSGQSNRSSVLLSQSPLSPNDSSNHSEDGYLKQKSLTKFANVLNQSAIVFGDDGPRTMNKSKIPIRKKSMVFDPKKFAEMHETLAEFAGFSKQIDSNVVGDGSTSLPSTPSGKTKKDPAAVPYSAGRPTGKFRVY</sequence>
<feature type="compositionally biased region" description="Polar residues" evidence="1">
    <location>
        <begin position="388"/>
        <end position="398"/>
    </location>
</feature>
<gene>
    <name evidence="2" type="ORF">HK100_007464</name>
</gene>
<reference evidence="2" key="1">
    <citation type="submission" date="2020-05" db="EMBL/GenBank/DDBJ databases">
        <title>Phylogenomic resolution of chytrid fungi.</title>
        <authorList>
            <person name="Stajich J.E."/>
            <person name="Amses K."/>
            <person name="Simmons R."/>
            <person name="Seto K."/>
            <person name="Myers J."/>
            <person name="Bonds A."/>
            <person name="Quandt C.A."/>
            <person name="Barry K."/>
            <person name="Liu P."/>
            <person name="Grigoriev I."/>
            <person name="Longcore J.E."/>
            <person name="James T.Y."/>
        </authorList>
    </citation>
    <scope>NUCLEOTIDE SEQUENCE</scope>
    <source>
        <strain evidence="2">JEL0513</strain>
    </source>
</reference>
<feature type="compositionally biased region" description="Low complexity" evidence="1">
    <location>
        <begin position="154"/>
        <end position="173"/>
    </location>
</feature>
<keyword evidence="3" id="KW-1185">Reference proteome</keyword>
<feature type="region of interest" description="Disordered" evidence="1">
    <location>
        <begin position="99"/>
        <end position="173"/>
    </location>
</feature>
<feature type="region of interest" description="Disordered" evidence="1">
    <location>
        <begin position="50"/>
        <end position="87"/>
    </location>
</feature>
<comment type="caution">
    <text evidence="2">The sequence shown here is derived from an EMBL/GenBank/DDBJ whole genome shotgun (WGS) entry which is preliminary data.</text>
</comment>
<name>A0AAD5T754_9FUNG</name>
<feature type="region of interest" description="Disordered" evidence="1">
    <location>
        <begin position="1"/>
        <end position="23"/>
    </location>
</feature>
<feature type="compositionally biased region" description="Polar residues" evidence="1">
    <location>
        <begin position="1"/>
        <end position="14"/>
    </location>
</feature>
<evidence type="ECO:0000313" key="3">
    <source>
        <dbReference type="Proteomes" id="UP001211907"/>
    </source>
</evidence>
<feature type="region of interest" description="Disordered" evidence="1">
    <location>
        <begin position="384"/>
        <end position="421"/>
    </location>
</feature>
<proteinExistence type="predicted"/>
<feature type="compositionally biased region" description="Polar residues" evidence="1">
    <location>
        <begin position="50"/>
        <end position="64"/>
    </location>
</feature>
<dbReference type="EMBL" id="JADGJH010000352">
    <property type="protein sequence ID" value="KAJ3130800.1"/>
    <property type="molecule type" value="Genomic_DNA"/>
</dbReference>
<evidence type="ECO:0000313" key="2">
    <source>
        <dbReference type="EMBL" id="KAJ3130800.1"/>
    </source>
</evidence>
<organism evidence="2 3">
    <name type="scientific">Physocladia obscura</name>
    <dbReference type="NCBI Taxonomy" id="109957"/>
    <lineage>
        <taxon>Eukaryota</taxon>
        <taxon>Fungi</taxon>
        <taxon>Fungi incertae sedis</taxon>
        <taxon>Chytridiomycota</taxon>
        <taxon>Chytridiomycota incertae sedis</taxon>
        <taxon>Chytridiomycetes</taxon>
        <taxon>Chytridiales</taxon>
        <taxon>Chytriomycetaceae</taxon>
        <taxon>Physocladia</taxon>
    </lineage>
</organism>
<evidence type="ECO:0000256" key="1">
    <source>
        <dbReference type="SAM" id="MobiDB-lite"/>
    </source>
</evidence>